<sequence length="82" mass="9603">CWKESLRWLGLRSTIGLSGRRDRALTLLQRLGVGWKGCQREIRSHLVFHCLISSTWKVRNGMIFKSDGLNWEKLVEEYKVLS</sequence>
<evidence type="ECO:0000313" key="1">
    <source>
        <dbReference type="EMBL" id="MCI47784.1"/>
    </source>
</evidence>
<proteinExistence type="predicted"/>
<keyword evidence="2" id="KW-1185">Reference proteome</keyword>
<organism evidence="1 2">
    <name type="scientific">Trifolium medium</name>
    <dbReference type="NCBI Taxonomy" id="97028"/>
    <lineage>
        <taxon>Eukaryota</taxon>
        <taxon>Viridiplantae</taxon>
        <taxon>Streptophyta</taxon>
        <taxon>Embryophyta</taxon>
        <taxon>Tracheophyta</taxon>
        <taxon>Spermatophyta</taxon>
        <taxon>Magnoliopsida</taxon>
        <taxon>eudicotyledons</taxon>
        <taxon>Gunneridae</taxon>
        <taxon>Pentapetalae</taxon>
        <taxon>rosids</taxon>
        <taxon>fabids</taxon>
        <taxon>Fabales</taxon>
        <taxon>Fabaceae</taxon>
        <taxon>Papilionoideae</taxon>
        <taxon>50 kb inversion clade</taxon>
        <taxon>NPAAA clade</taxon>
        <taxon>Hologalegina</taxon>
        <taxon>IRL clade</taxon>
        <taxon>Trifolieae</taxon>
        <taxon>Trifolium</taxon>
    </lineage>
</organism>
<name>A0A392SHW3_9FABA</name>
<dbReference type="Proteomes" id="UP000265520">
    <property type="component" value="Unassembled WGS sequence"/>
</dbReference>
<protein>
    <submittedName>
        <fullName evidence="1">Uncharacterized protein</fullName>
    </submittedName>
</protein>
<accession>A0A392SHW3</accession>
<dbReference type="EMBL" id="LXQA010376994">
    <property type="protein sequence ID" value="MCI47784.1"/>
    <property type="molecule type" value="Genomic_DNA"/>
</dbReference>
<evidence type="ECO:0000313" key="2">
    <source>
        <dbReference type="Proteomes" id="UP000265520"/>
    </source>
</evidence>
<dbReference type="AlphaFoldDB" id="A0A392SHW3"/>
<comment type="caution">
    <text evidence="1">The sequence shown here is derived from an EMBL/GenBank/DDBJ whole genome shotgun (WGS) entry which is preliminary data.</text>
</comment>
<feature type="non-terminal residue" evidence="1">
    <location>
        <position position="1"/>
    </location>
</feature>
<reference evidence="1 2" key="1">
    <citation type="journal article" date="2018" name="Front. Plant Sci.">
        <title>Red Clover (Trifolium pratense) and Zigzag Clover (T. medium) - A Picture of Genomic Similarities and Differences.</title>
        <authorList>
            <person name="Dluhosova J."/>
            <person name="Istvanek J."/>
            <person name="Nedelnik J."/>
            <person name="Repkova J."/>
        </authorList>
    </citation>
    <scope>NUCLEOTIDE SEQUENCE [LARGE SCALE GENOMIC DNA]</scope>
    <source>
        <strain evidence="2">cv. 10/8</strain>
        <tissue evidence="1">Leaf</tissue>
    </source>
</reference>